<protein>
    <submittedName>
        <fullName evidence="3">Methyltransferase family protein</fullName>
    </submittedName>
</protein>
<dbReference type="Gene3D" id="3.40.50.150">
    <property type="entry name" value="Vaccinia Virus protein VP39"/>
    <property type="match status" value="1"/>
</dbReference>
<evidence type="ECO:0000259" key="2">
    <source>
        <dbReference type="Pfam" id="PF13649"/>
    </source>
</evidence>
<organism evidence="3 4">
    <name type="scientific">Halopolyspora algeriensis</name>
    <dbReference type="NCBI Taxonomy" id="1500506"/>
    <lineage>
        <taxon>Bacteria</taxon>
        <taxon>Bacillati</taxon>
        <taxon>Actinomycetota</taxon>
        <taxon>Actinomycetes</taxon>
        <taxon>Actinomycetes incertae sedis</taxon>
        <taxon>Halopolyspora</taxon>
    </lineage>
</organism>
<evidence type="ECO:0000313" key="4">
    <source>
        <dbReference type="Proteomes" id="UP000253495"/>
    </source>
</evidence>
<feature type="compositionally biased region" description="Polar residues" evidence="1">
    <location>
        <begin position="9"/>
        <end position="19"/>
    </location>
</feature>
<dbReference type="InterPro" id="IPR029063">
    <property type="entry name" value="SAM-dependent_MTases_sf"/>
</dbReference>
<dbReference type="PANTHER" id="PTHR42912">
    <property type="entry name" value="METHYLTRANSFERASE"/>
    <property type="match status" value="1"/>
</dbReference>
<dbReference type="Pfam" id="PF13649">
    <property type="entry name" value="Methyltransf_25"/>
    <property type="match status" value="1"/>
</dbReference>
<keyword evidence="3" id="KW-0489">Methyltransferase</keyword>
<sequence>MNAHPAPSGDTSPQTQQGAGTMPDPDGSDLSTAERVLGTAGATKRAAGAAESRTASRLWWDADADDYQAEHGPFLGRDDFVWCPEGLREEEAGLLGAVHGKRVLEVGCGAASCSRWLVEQGARAVALDISGGMLRHAAADSERSGVEVPLVQASADLLPFADDSFDLVCSAFGGVPFVADSGAVMREVARVLRPGGSWVFAVTHPMRWMFPDDPGPDGLTVTQSYFDRTPYVEVDGADRATYVEHHRTLGDYVRQITTAGMRLVDLVEPEWPEGHTQVWGQWSPLRGALFPGTAIFRCLLDQQAPAGT</sequence>
<dbReference type="GO" id="GO:0032259">
    <property type="term" value="P:methylation"/>
    <property type="evidence" value="ECO:0007669"/>
    <property type="project" value="UniProtKB-KW"/>
</dbReference>
<dbReference type="SUPFAM" id="SSF53335">
    <property type="entry name" value="S-adenosyl-L-methionine-dependent methyltransferases"/>
    <property type="match status" value="1"/>
</dbReference>
<dbReference type="Proteomes" id="UP000253495">
    <property type="component" value="Unassembled WGS sequence"/>
</dbReference>
<reference evidence="3 4" key="1">
    <citation type="submission" date="2018-07" db="EMBL/GenBank/DDBJ databases">
        <title>Genomic Encyclopedia of Type Strains, Phase III (KMG-III): the genomes of soil and plant-associated and newly described type strains.</title>
        <authorList>
            <person name="Whitman W."/>
        </authorList>
    </citation>
    <scope>NUCLEOTIDE SEQUENCE [LARGE SCALE GENOMIC DNA]</scope>
    <source>
        <strain evidence="3 4">CECT 8575</strain>
    </source>
</reference>
<feature type="compositionally biased region" description="Low complexity" evidence="1">
    <location>
        <begin position="38"/>
        <end position="48"/>
    </location>
</feature>
<dbReference type="InterPro" id="IPR050508">
    <property type="entry name" value="Methyltransf_Superfamily"/>
</dbReference>
<evidence type="ECO:0000256" key="1">
    <source>
        <dbReference type="SAM" id="MobiDB-lite"/>
    </source>
</evidence>
<dbReference type="GO" id="GO:0008168">
    <property type="term" value="F:methyltransferase activity"/>
    <property type="evidence" value="ECO:0007669"/>
    <property type="project" value="UniProtKB-KW"/>
</dbReference>
<dbReference type="InterPro" id="IPR041698">
    <property type="entry name" value="Methyltransf_25"/>
</dbReference>
<evidence type="ECO:0000313" key="3">
    <source>
        <dbReference type="EMBL" id="RCW39521.1"/>
    </source>
</evidence>
<feature type="region of interest" description="Disordered" evidence="1">
    <location>
        <begin position="1"/>
        <end position="48"/>
    </location>
</feature>
<gene>
    <name evidence="3" type="ORF">DFQ14_1166</name>
</gene>
<dbReference type="CDD" id="cd02440">
    <property type="entry name" value="AdoMet_MTases"/>
    <property type="match status" value="1"/>
</dbReference>
<name>A0A368VKK0_9ACTN</name>
<comment type="caution">
    <text evidence="3">The sequence shown here is derived from an EMBL/GenBank/DDBJ whole genome shotgun (WGS) entry which is preliminary data.</text>
</comment>
<dbReference type="PANTHER" id="PTHR42912:SF93">
    <property type="entry name" value="N6-ADENOSINE-METHYLTRANSFERASE TMT1A"/>
    <property type="match status" value="1"/>
</dbReference>
<accession>A0A368VKK0</accession>
<dbReference type="EMBL" id="QPJC01000016">
    <property type="protein sequence ID" value="RCW39521.1"/>
    <property type="molecule type" value="Genomic_DNA"/>
</dbReference>
<dbReference type="AlphaFoldDB" id="A0A368VKK0"/>
<keyword evidence="3" id="KW-0808">Transferase</keyword>
<proteinExistence type="predicted"/>
<feature type="domain" description="Methyltransferase" evidence="2">
    <location>
        <begin position="103"/>
        <end position="196"/>
    </location>
</feature>
<keyword evidence="4" id="KW-1185">Reference proteome</keyword>